<feature type="compositionally biased region" description="Basic and acidic residues" evidence="1">
    <location>
        <begin position="50"/>
        <end position="60"/>
    </location>
</feature>
<sequence>MPPLYAAVVRQRYAFGQASDGGSEGMARPAPLINFAELDAQNYQKLGQSEQRRDQRSFPP</sequence>
<feature type="region of interest" description="Disordered" evidence="1">
    <location>
        <begin position="41"/>
        <end position="60"/>
    </location>
</feature>
<evidence type="ECO:0000313" key="2">
    <source>
        <dbReference type="EMBL" id="RXG84931.1"/>
    </source>
</evidence>
<reference evidence="2 3" key="1">
    <citation type="submission" date="2018-10" db="EMBL/GenBank/DDBJ databases">
        <title>Bradyrhizobium sp. nov., isolated from effective nodules of peanut in China.</title>
        <authorList>
            <person name="Li Y."/>
        </authorList>
    </citation>
    <scope>NUCLEOTIDE SEQUENCE [LARGE SCALE GENOMIC DNA]</scope>
    <source>
        <strain evidence="2 3">CCBAU 51781</strain>
    </source>
</reference>
<keyword evidence="3" id="KW-1185">Reference proteome</keyword>
<protein>
    <submittedName>
        <fullName evidence="2">Uncharacterized protein</fullName>
    </submittedName>
</protein>
<proteinExistence type="predicted"/>
<dbReference type="Proteomes" id="UP000289946">
    <property type="component" value="Unassembled WGS sequence"/>
</dbReference>
<dbReference type="EMBL" id="RDRA01000052">
    <property type="protein sequence ID" value="RXG84931.1"/>
    <property type="molecule type" value="Genomic_DNA"/>
</dbReference>
<gene>
    <name evidence="2" type="ORF">EAS62_39360</name>
</gene>
<comment type="caution">
    <text evidence="2">The sequence shown here is derived from an EMBL/GenBank/DDBJ whole genome shotgun (WGS) entry which is preliminary data.</text>
</comment>
<accession>A0ABY0D8N7</accession>
<name>A0ABY0D8N7_9BRAD</name>
<evidence type="ECO:0000313" key="3">
    <source>
        <dbReference type="Proteomes" id="UP000289946"/>
    </source>
</evidence>
<evidence type="ECO:0000256" key="1">
    <source>
        <dbReference type="SAM" id="MobiDB-lite"/>
    </source>
</evidence>
<organism evidence="2 3">
    <name type="scientific">Bradyrhizobium zhanjiangense</name>
    <dbReference type="NCBI Taxonomy" id="1325107"/>
    <lineage>
        <taxon>Bacteria</taxon>
        <taxon>Pseudomonadati</taxon>
        <taxon>Pseudomonadota</taxon>
        <taxon>Alphaproteobacteria</taxon>
        <taxon>Hyphomicrobiales</taxon>
        <taxon>Nitrobacteraceae</taxon>
        <taxon>Bradyrhizobium</taxon>
    </lineage>
</organism>